<evidence type="ECO:0000256" key="1">
    <source>
        <dbReference type="ARBA" id="ARBA00022574"/>
    </source>
</evidence>
<feature type="domain" description="PX" evidence="4">
    <location>
        <begin position="1"/>
        <end position="110"/>
    </location>
</feature>
<dbReference type="SUPFAM" id="SSF50978">
    <property type="entry name" value="WD40 repeat-like"/>
    <property type="match status" value="1"/>
</dbReference>
<evidence type="ECO:0000256" key="3">
    <source>
        <dbReference type="PROSITE-ProRule" id="PRU00221"/>
    </source>
</evidence>
<dbReference type="SMART" id="SM00320">
    <property type="entry name" value="WD40"/>
    <property type="match status" value="4"/>
</dbReference>
<evidence type="ECO:0000259" key="4">
    <source>
        <dbReference type="PROSITE" id="PS50195"/>
    </source>
</evidence>
<dbReference type="InterPro" id="IPR001683">
    <property type="entry name" value="PX_dom"/>
</dbReference>
<dbReference type="PROSITE" id="PS50195">
    <property type="entry name" value="PX"/>
    <property type="match status" value="1"/>
</dbReference>
<dbReference type="Gene3D" id="3.30.1520.10">
    <property type="entry name" value="Phox-like domain"/>
    <property type="match status" value="1"/>
</dbReference>
<gene>
    <name evidence="5" type="ORF">MACK_001191</name>
</gene>
<organism evidence="5 6">
    <name type="scientific">Theileria orientalis</name>
    <dbReference type="NCBI Taxonomy" id="68886"/>
    <lineage>
        <taxon>Eukaryota</taxon>
        <taxon>Sar</taxon>
        <taxon>Alveolata</taxon>
        <taxon>Apicomplexa</taxon>
        <taxon>Aconoidasida</taxon>
        <taxon>Piroplasmida</taxon>
        <taxon>Theileriidae</taxon>
        <taxon>Theileria</taxon>
    </lineage>
</organism>
<dbReference type="PROSITE" id="PS50082">
    <property type="entry name" value="WD_REPEATS_2"/>
    <property type="match status" value="1"/>
</dbReference>
<name>A0A976QV53_THEOR</name>
<evidence type="ECO:0000256" key="2">
    <source>
        <dbReference type="ARBA" id="ARBA00022737"/>
    </source>
</evidence>
<evidence type="ECO:0000313" key="5">
    <source>
        <dbReference type="EMBL" id="UKK01838.2"/>
    </source>
</evidence>
<protein>
    <recommendedName>
        <fullName evidence="4">PX domain-containing protein</fullName>
    </recommendedName>
</protein>
<dbReference type="InterPro" id="IPR001680">
    <property type="entry name" value="WD40_rpt"/>
</dbReference>
<dbReference type="EMBL" id="CP056071">
    <property type="protein sequence ID" value="UKK01838.2"/>
    <property type="molecule type" value="Genomic_DNA"/>
</dbReference>
<dbReference type="Proteomes" id="UP000244811">
    <property type="component" value="Chromosome 2"/>
</dbReference>
<dbReference type="InterPro" id="IPR050505">
    <property type="entry name" value="WDR55/POC1"/>
</dbReference>
<evidence type="ECO:0000313" key="6">
    <source>
        <dbReference type="Proteomes" id="UP000244811"/>
    </source>
</evidence>
<sequence>MDLSDFSIKVKRGNSHRFQYEIDVVYKDRKWSRYRTFSEFEQLYDDLVNSDFCDVPILPDVNLAAGLAALEDLHNAENYLNSFLNELFSRADTRCSRHLLEFVDLIHYLEYVPDPPKAKLLSSSPAANLSVSDCLLLEDHNLIIVAYEEKTFIGKVGKLWSFIEKDILGLLRIFKYDNVQYEFTQLVSFDFTHKVRCLCFHEETQTLFIGTDLGDMERYRLVLGETVKLEFIDSSKLHENAILAITLSDNYVYTSGYDGNIRKVEISSNRVVGGGKLNKRLKGGKLMTSTVNDNIMLIATTNNELFSYYMEREIPIHVNTTNVFEPCNIRKILPCDKNVFVSHGNTVSCFSYSKVQVNSSGNLRTKKLESEEIELSTMCRKDNVYKDVDVLVKVPSNTRCAQFSPNDSESLLYSGQIYSILIRPRSKQLIAAHDEIVSIWCTNSGKLLYAWYAHPDEQVHFIQLLREDDLLISGGSDGQIKLWRLPDDEKLK</sequence>
<dbReference type="PROSITE" id="PS50294">
    <property type="entry name" value="WD_REPEATS_REGION"/>
    <property type="match status" value="1"/>
</dbReference>
<keyword evidence="2" id="KW-0677">Repeat</keyword>
<dbReference type="AlphaFoldDB" id="A0A976QV53"/>
<dbReference type="InterPro" id="IPR036322">
    <property type="entry name" value="WD40_repeat_dom_sf"/>
</dbReference>
<feature type="repeat" description="WD" evidence="3">
    <location>
        <begin position="452"/>
        <end position="492"/>
    </location>
</feature>
<reference evidence="5" key="1">
    <citation type="submission" date="2022-07" db="EMBL/GenBank/DDBJ databases">
        <title>Evaluation of T. orientalis genome assembly methods using nanopore sequencing and analysis of variation between genomes.</title>
        <authorList>
            <person name="Yam J."/>
            <person name="Micallef M.L."/>
            <person name="Liu M."/>
            <person name="Djordjevic S.P."/>
            <person name="Bogema D.R."/>
            <person name="Jenkins C."/>
        </authorList>
    </citation>
    <scope>NUCLEOTIDE SEQUENCE</scope>
    <source>
        <strain evidence="5">Goon Nure</strain>
    </source>
</reference>
<dbReference type="Gene3D" id="2.130.10.10">
    <property type="entry name" value="YVTN repeat-like/Quinoprotein amine dehydrogenase"/>
    <property type="match status" value="2"/>
</dbReference>
<proteinExistence type="predicted"/>
<dbReference type="PANTHER" id="PTHR44019">
    <property type="entry name" value="WD REPEAT-CONTAINING PROTEIN 55"/>
    <property type="match status" value="1"/>
</dbReference>
<dbReference type="GO" id="GO:0035091">
    <property type="term" value="F:phosphatidylinositol binding"/>
    <property type="evidence" value="ECO:0007669"/>
    <property type="project" value="InterPro"/>
</dbReference>
<dbReference type="InterPro" id="IPR015943">
    <property type="entry name" value="WD40/YVTN_repeat-like_dom_sf"/>
</dbReference>
<dbReference type="Pfam" id="PF00400">
    <property type="entry name" value="WD40"/>
    <property type="match status" value="1"/>
</dbReference>
<dbReference type="SUPFAM" id="SSF64268">
    <property type="entry name" value="PX domain"/>
    <property type="match status" value="1"/>
</dbReference>
<dbReference type="PANTHER" id="PTHR44019:SF8">
    <property type="entry name" value="POC1 CENTRIOLAR PROTEIN HOMOLOG"/>
    <property type="match status" value="1"/>
</dbReference>
<dbReference type="CDD" id="cd06093">
    <property type="entry name" value="PX_domain"/>
    <property type="match status" value="1"/>
</dbReference>
<keyword evidence="1 3" id="KW-0853">WD repeat</keyword>
<accession>A0A976QV53</accession>
<dbReference type="InterPro" id="IPR036871">
    <property type="entry name" value="PX_dom_sf"/>
</dbReference>